<evidence type="ECO:0000313" key="2">
    <source>
        <dbReference type="Proteomes" id="UP001201812"/>
    </source>
</evidence>
<proteinExistence type="predicted"/>
<accession>A0AAD4NGS3</accession>
<comment type="caution">
    <text evidence="1">The sequence shown here is derived from an EMBL/GenBank/DDBJ whole genome shotgun (WGS) entry which is preliminary data.</text>
</comment>
<name>A0AAD4NGS3_9BILA</name>
<sequence length="276" mass="31533">MAGSAEDQPNGSSQIPKRYLRHKDALGKILDDHANDILPNWNLEDLSALLTQITRFKCDRNGIERFATMFQNTSADDILDAVNQLRDVNQQATASRFTQNAVRENGETEHETKNQFEDWISVVAFANKSRKIADDSSLLMPKVLREIPEIVDKEIVDRKPTSNDDDIIEENERPNYKKIYQYVGDLLTSRSLHKATSLEAAVILDVFNEMEEDVEKFQEPRDFFRNMFSDIQSFDPQDFKCIGSMDKETIGKIAINLLTLPDSVLDLSSFVPEPEK</sequence>
<dbReference type="AlphaFoldDB" id="A0AAD4NGS3"/>
<dbReference type="EMBL" id="JAKKPZ010000001">
    <property type="protein sequence ID" value="KAI1729191.1"/>
    <property type="molecule type" value="Genomic_DNA"/>
</dbReference>
<protein>
    <submittedName>
        <fullName evidence="1">Uncharacterized protein</fullName>
    </submittedName>
</protein>
<gene>
    <name evidence="1" type="ORF">DdX_01414</name>
</gene>
<organism evidence="1 2">
    <name type="scientific">Ditylenchus destructor</name>
    <dbReference type="NCBI Taxonomy" id="166010"/>
    <lineage>
        <taxon>Eukaryota</taxon>
        <taxon>Metazoa</taxon>
        <taxon>Ecdysozoa</taxon>
        <taxon>Nematoda</taxon>
        <taxon>Chromadorea</taxon>
        <taxon>Rhabditida</taxon>
        <taxon>Tylenchina</taxon>
        <taxon>Tylenchomorpha</taxon>
        <taxon>Sphaerularioidea</taxon>
        <taxon>Anguinidae</taxon>
        <taxon>Anguininae</taxon>
        <taxon>Ditylenchus</taxon>
    </lineage>
</organism>
<reference evidence="1" key="1">
    <citation type="submission" date="2022-01" db="EMBL/GenBank/DDBJ databases">
        <title>Genome Sequence Resource for Two Populations of Ditylenchus destructor, the Migratory Endoparasitic Phytonematode.</title>
        <authorList>
            <person name="Zhang H."/>
            <person name="Lin R."/>
            <person name="Xie B."/>
        </authorList>
    </citation>
    <scope>NUCLEOTIDE SEQUENCE</scope>
    <source>
        <strain evidence="1">BazhouSP</strain>
    </source>
</reference>
<evidence type="ECO:0000313" key="1">
    <source>
        <dbReference type="EMBL" id="KAI1729191.1"/>
    </source>
</evidence>
<dbReference type="Proteomes" id="UP001201812">
    <property type="component" value="Unassembled WGS sequence"/>
</dbReference>
<keyword evidence="2" id="KW-1185">Reference proteome</keyword>